<organism evidence="1">
    <name type="scientific">Siphoviridae sp. ctNEy24</name>
    <dbReference type="NCBI Taxonomy" id="2825466"/>
    <lineage>
        <taxon>Viruses</taxon>
        <taxon>Duplodnaviria</taxon>
        <taxon>Heunggongvirae</taxon>
        <taxon>Uroviricota</taxon>
        <taxon>Caudoviricetes</taxon>
    </lineage>
</organism>
<accession>A0A8S5U0M2</accession>
<dbReference type="EMBL" id="BK015974">
    <property type="protein sequence ID" value="DAF87995.1"/>
    <property type="molecule type" value="Genomic_DNA"/>
</dbReference>
<name>A0A8S5U0M2_9CAUD</name>
<protein>
    <submittedName>
        <fullName evidence="1">Uncharacterized protein</fullName>
    </submittedName>
</protein>
<evidence type="ECO:0000313" key="1">
    <source>
        <dbReference type="EMBL" id="DAF87995.1"/>
    </source>
</evidence>
<sequence length="129" mass="13771">MPITLKEQKGNLTVQPPYMATSSGGSGVSSVNGQTGRVVLDIPSKVSELENDAGYLTEHQSLDTLATKEALNNGLAAKQDKLTAGENITIQNNVISASGGSSLPISPYNERILYYRNDNAEWCTLDSIL</sequence>
<proteinExistence type="predicted"/>
<reference evidence="1" key="1">
    <citation type="journal article" date="2021" name="Proc. Natl. Acad. Sci. U.S.A.">
        <title>A Catalog of Tens of Thousands of Viruses from Human Metagenomes Reveals Hidden Associations with Chronic Diseases.</title>
        <authorList>
            <person name="Tisza M.J."/>
            <person name="Buck C.B."/>
        </authorList>
    </citation>
    <scope>NUCLEOTIDE SEQUENCE</scope>
    <source>
        <strain evidence="1">CtNEy24</strain>
    </source>
</reference>